<evidence type="ECO:0000313" key="3">
    <source>
        <dbReference type="Proteomes" id="UP000481153"/>
    </source>
</evidence>
<feature type="transmembrane region" description="Helical" evidence="1">
    <location>
        <begin position="218"/>
        <end position="237"/>
    </location>
</feature>
<comment type="caution">
    <text evidence="2">The sequence shown here is derived from an EMBL/GenBank/DDBJ whole genome shotgun (WGS) entry which is preliminary data.</text>
</comment>
<evidence type="ECO:0008006" key="4">
    <source>
        <dbReference type="Google" id="ProtNLM"/>
    </source>
</evidence>
<dbReference type="Gene3D" id="1.20.1250.20">
    <property type="entry name" value="MFS general substrate transporter like domains"/>
    <property type="match status" value="2"/>
</dbReference>
<feature type="transmembrane region" description="Helical" evidence="1">
    <location>
        <begin position="45"/>
        <end position="68"/>
    </location>
</feature>
<feature type="transmembrane region" description="Helical" evidence="1">
    <location>
        <begin position="174"/>
        <end position="198"/>
    </location>
</feature>
<proteinExistence type="predicted"/>
<feature type="transmembrane region" description="Helical" evidence="1">
    <location>
        <begin position="447"/>
        <end position="467"/>
    </location>
</feature>
<keyword evidence="1" id="KW-0472">Membrane</keyword>
<dbReference type="GO" id="GO:0022857">
    <property type="term" value="F:transmembrane transporter activity"/>
    <property type="evidence" value="ECO:0007669"/>
    <property type="project" value="InterPro"/>
</dbReference>
<feature type="transmembrane region" description="Helical" evidence="1">
    <location>
        <begin position="413"/>
        <end position="435"/>
    </location>
</feature>
<feature type="transmembrane region" description="Helical" evidence="1">
    <location>
        <begin position="387"/>
        <end position="407"/>
    </location>
</feature>
<dbReference type="Proteomes" id="UP000481153">
    <property type="component" value="Unassembled WGS sequence"/>
</dbReference>
<feature type="transmembrane region" description="Helical" evidence="1">
    <location>
        <begin position="312"/>
        <end position="342"/>
    </location>
</feature>
<keyword evidence="1" id="KW-0812">Transmembrane</keyword>
<feature type="transmembrane region" description="Helical" evidence="1">
    <location>
        <begin position="479"/>
        <end position="497"/>
    </location>
</feature>
<dbReference type="PANTHER" id="PTHR11360:SF317">
    <property type="entry name" value="MAJOR FACILITATOR SUPERFAMILY (MFS) PROFILE DOMAIN-CONTAINING PROTEIN-RELATED"/>
    <property type="match status" value="1"/>
</dbReference>
<evidence type="ECO:0000256" key="1">
    <source>
        <dbReference type="SAM" id="Phobius"/>
    </source>
</evidence>
<sequence>MWCSYWNIIVPTKSPAEVMAEQWLVVLPMGSDFYARLDCIRFHRWWLLLACCLVQFCAGSVYAFTMVADSLDVYFYGTSGANKQSSRVLLLAYIFLGVVSAICGPFVERNGPRPAMALGTLLVFLGYVISQFSITYKVYFLLLVGFGILLGSGYGLVLIVSISTVQKWFPDIRGYASGLCILFFAIGNGAFITVSSKLLGQSVGALRTIITGNGVEDLFWVLGTFVVVVLLFCTLVLRTPPVTYAVNGKDIHGVPMHLAPNPDHVQDEYLNVGMTFVNYDVIQREMDGTDGFYFQQVKAMTLLQCLASTDFICLYVAFAANIVPILVFLPQIRQIAIIIIGLRNQTQVYHFFLYTYIGNLGGRFISPVLSDLIIRIFYANPAFARKIVFVALLILQCVVLVLLPSYMHNPQVFQYLAATLTSASGGGLALMPCFITDMFGVYNTGTMYGIIWTSWSLGAVISGALLSNFAFTVQGVTDQLHWMLILVCVGTGLMFFVRTNSMDRFFDGYQITACGKPLVQVSFHNLTRDTIEDDDDDQASIATPTTIPKDGFVLWNHQVDGKVYDLGV</sequence>
<evidence type="ECO:0000313" key="2">
    <source>
        <dbReference type="EMBL" id="KAF0725728.1"/>
    </source>
</evidence>
<dbReference type="Pfam" id="PF07690">
    <property type="entry name" value="MFS_1"/>
    <property type="match status" value="1"/>
</dbReference>
<dbReference type="AlphaFoldDB" id="A0A6G0WFC3"/>
<dbReference type="VEuPathDB" id="FungiDB:AeMF1_018646"/>
<organism evidence="2 3">
    <name type="scientific">Aphanomyces euteiches</name>
    <dbReference type="NCBI Taxonomy" id="100861"/>
    <lineage>
        <taxon>Eukaryota</taxon>
        <taxon>Sar</taxon>
        <taxon>Stramenopiles</taxon>
        <taxon>Oomycota</taxon>
        <taxon>Saprolegniomycetes</taxon>
        <taxon>Saprolegniales</taxon>
        <taxon>Verrucalvaceae</taxon>
        <taxon>Aphanomyces</taxon>
    </lineage>
</organism>
<dbReference type="InterPro" id="IPR050327">
    <property type="entry name" value="Proton-linked_MCT"/>
</dbReference>
<feature type="transmembrane region" description="Helical" evidence="1">
    <location>
        <begin position="140"/>
        <end position="162"/>
    </location>
</feature>
<dbReference type="VEuPathDB" id="FungiDB:AeMF1_014636"/>
<dbReference type="InterPro" id="IPR036259">
    <property type="entry name" value="MFS_trans_sf"/>
</dbReference>
<keyword evidence="3" id="KW-1185">Reference proteome</keyword>
<reference evidence="2 3" key="1">
    <citation type="submission" date="2019-07" db="EMBL/GenBank/DDBJ databases">
        <title>Genomics analysis of Aphanomyces spp. identifies a new class of oomycete effector associated with host adaptation.</title>
        <authorList>
            <person name="Gaulin E."/>
        </authorList>
    </citation>
    <scope>NUCLEOTIDE SEQUENCE [LARGE SCALE GENOMIC DNA]</scope>
    <source>
        <strain evidence="2 3">ATCC 201684</strain>
    </source>
</reference>
<dbReference type="EMBL" id="VJMJ01000234">
    <property type="protein sequence ID" value="KAF0725728.1"/>
    <property type="molecule type" value="Genomic_DNA"/>
</dbReference>
<keyword evidence="1" id="KW-1133">Transmembrane helix</keyword>
<dbReference type="SUPFAM" id="SSF103473">
    <property type="entry name" value="MFS general substrate transporter"/>
    <property type="match status" value="1"/>
</dbReference>
<gene>
    <name evidence="2" type="ORF">Ae201684_015880</name>
</gene>
<accession>A0A6G0WFC3</accession>
<name>A0A6G0WFC3_9STRA</name>
<feature type="transmembrane region" description="Helical" evidence="1">
    <location>
        <begin position="348"/>
        <end position="366"/>
    </location>
</feature>
<feature type="transmembrane region" description="Helical" evidence="1">
    <location>
        <begin position="88"/>
        <end position="107"/>
    </location>
</feature>
<feature type="transmembrane region" description="Helical" evidence="1">
    <location>
        <begin position="114"/>
        <end position="134"/>
    </location>
</feature>
<protein>
    <recommendedName>
        <fullName evidence="4">Major facilitator superfamily (MFS) profile domain-containing protein</fullName>
    </recommendedName>
</protein>
<dbReference type="PANTHER" id="PTHR11360">
    <property type="entry name" value="MONOCARBOXYLATE TRANSPORTER"/>
    <property type="match status" value="1"/>
</dbReference>
<dbReference type="InterPro" id="IPR011701">
    <property type="entry name" value="MFS"/>
</dbReference>